<protein>
    <recommendedName>
        <fullName evidence="2">non-specific serine/threonine protein kinase</fullName>
        <ecNumber evidence="2">2.7.11.1</ecNumber>
    </recommendedName>
</protein>
<dbReference type="AlphaFoldDB" id="M8BAX2"/>
<dbReference type="FunFam" id="3.30.450.20:FF:000036">
    <property type="entry name" value="Putative LOV domain-containing protein"/>
    <property type="match status" value="1"/>
</dbReference>
<evidence type="ECO:0000256" key="12">
    <source>
        <dbReference type="ARBA" id="ARBA00047899"/>
    </source>
</evidence>
<evidence type="ECO:0000256" key="6">
    <source>
        <dbReference type="ARBA" id="ARBA00022679"/>
    </source>
</evidence>
<dbReference type="Gene3D" id="3.30.450.20">
    <property type="entry name" value="PAS domain"/>
    <property type="match status" value="2"/>
</dbReference>
<evidence type="ECO:0000256" key="5">
    <source>
        <dbReference type="ARBA" id="ARBA00022606"/>
    </source>
</evidence>
<dbReference type="CDD" id="cd00130">
    <property type="entry name" value="PAS"/>
    <property type="match status" value="2"/>
</dbReference>
<feature type="region of interest" description="Disordered" evidence="14">
    <location>
        <begin position="215"/>
        <end position="241"/>
    </location>
</feature>
<evidence type="ECO:0000256" key="14">
    <source>
        <dbReference type="SAM" id="MobiDB-lite"/>
    </source>
</evidence>
<dbReference type="SUPFAM" id="SSF55785">
    <property type="entry name" value="PYP-like sensor domain (PAS domain)"/>
    <property type="match status" value="2"/>
</dbReference>
<dbReference type="EnsemblPlants" id="EMT10775">
    <property type="protein sequence ID" value="EMT10775"/>
    <property type="gene ID" value="F775_31551"/>
</dbReference>
<dbReference type="GO" id="GO:0009637">
    <property type="term" value="P:response to blue light"/>
    <property type="evidence" value="ECO:0007669"/>
    <property type="project" value="UniProtKB-ARBA"/>
</dbReference>
<sequence length="748" mass="84151">MYASAGFFNMTGYTSKEVVGRNCRFLQGSGTDPAEIAKIRQALADGSNYCGRVLNYKKDGTAFWNLLTIAPIKDEDGRVLKFIGMQVEVSKYTEGNKDTVVRPNGLPESLIKYDARQKDQARSSVSELLLALKNPRSLSESSNSTFKRKSQESVGVLTGDGTGKRSSESGSRRTSRTGARSSLQKISEVPEGGNKTRKSGLFSLMGLLGMGHGNVEKNMLKPRDEDPLLDSDDERPESFDDELRRKEMRRGIDLATTLERIEKNFVITDPRLPDNPIIFASDSFLQLTEYSREEILGRNCRLVYASVSCKRLMRHFPVGPPRRFLQGPETDRDTVRKIRDAIDNQTEVTVQLINYTKSGKKFWNLFHLQPMRDQKGDVQYFIGVQLDGTEHVRDAAEKEGVMLIKKTAENIDEAAKELPDANLRLEDLWANHSKVVLPKPHMKDSASWRAIQKVCEGGENIDLKHFRPVKPLGSGDTGSVHLVELLNTGEYFAMKAMDKSVMLNRNKVHRATAERQILDMLDHPFLPTLYASFQTKTHICLITDYYPGGELFLLLDRQPLKVLREDAVRPQVFLPEEGNKKSRRKSRSSPIFFAEPMRASNSFVGTEEYIAPEIITGAGHTSAVDWWALGILLYEMLYGYTPFRGKTRQRTFANILHKDIRFPASVSVSLPARQLIYRLLHRDPANRMGSYEGSNEIKQHPFFRGINWALVRGTAPPKMDAPLFSDDVGKGMGDAAATAAADNHTDMF</sequence>
<dbReference type="GO" id="GO:0009881">
    <property type="term" value="F:photoreceptor activity"/>
    <property type="evidence" value="ECO:0007669"/>
    <property type="project" value="UniProtKB-KW"/>
</dbReference>
<reference evidence="15" key="1">
    <citation type="submission" date="2015-06" db="UniProtKB">
        <authorList>
            <consortium name="EnsemblPlants"/>
        </authorList>
    </citation>
    <scope>IDENTIFICATION</scope>
</reference>
<evidence type="ECO:0000256" key="3">
    <source>
        <dbReference type="ARBA" id="ARBA00022527"/>
    </source>
</evidence>
<dbReference type="InterPro" id="IPR000700">
    <property type="entry name" value="PAS-assoc_C"/>
</dbReference>
<keyword evidence="5" id="KW-0716">Sensory transduction</keyword>
<dbReference type="InterPro" id="IPR000719">
    <property type="entry name" value="Prot_kinase_dom"/>
</dbReference>
<name>M8BAX2_AEGTA</name>
<dbReference type="Gene3D" id="3.30.200.20">
    <property type="entry name" value="Phosphorylase Kinase, domain 1"/>
    <property type="match status" value="1"/>
</dbReference>
<dbReference type="PROSITE" id="PS00107">
    <property type="entry name" value="PROTEIN_KINASE_ATP"/>
    <property type="match status" value="1"/>
</dbReference>
<comment type="catalytic activity">
    <reaction evidence="12">
        <text>L-threonyl-[protein] + ATP = O-phospho-L-threonyl-[protein] + ADP + H(+)</text>
        <dbReference type="Rhea" id="RHEA:46608"/>
        <dbReference type="Rhea" id="RHEA-COMP:11060"/>
        <dbReference type="Rhea" id="RHEA-COMP:11605"/>
        <dbReference type="ChEBI" id="CHEBI:15378"/>
        <dbReference type="ChEBI" id="CHEBI:30013"/>
        <dbReference type="ChEBI" id="CHEBI:30616"/>
        <dbReference type="ChEBI" id="CHEBI:61977"/>
        <dbReference type="ChEBI" id="CHEBI:456216"/>
        <dbReference type="EC" id="2.7.11.1"/>
    </reaction>
</comment>
<keyword evidence="4" id="KW-0600">Photoreceptor protein</keyword>
<dbReference type="PROSITE" id="PS50112">
    <property type="entry name" value="PAS"/>
    <property type="match status" value="2"/>
</dbReference>
<dbReference type="GO" id="GO:0004674">
    <property type="term" value="F:protein serine/threonine kinase activity"/>
    <property type="evidence" value="ECO:0007669"/>
    <property type="project" value="UniProtKB-KW"/>
</dbReference>
<dbReference type="PROSITE" id="PS50011">
    <property type="entry name" value="PROTEIN_KINASE_DOM"/>
    <property type="match status" value="1"/>
</dbReference>
<keyword evidence="7" id="KW-0547">Nucleotide-binding</keyword>
<proteinExistence type="predicted"/>
<dbReference type="InterPro" id="IPR001610">
    <property type="entry name" value="PAC"/>
</dbReference>
<keyword evidence="3" id="KW-0723">Serine/threonine-protein kinase</keyword>
<evidence type="ECO:0000313" key="15">
    <source>
        <dbReference type="EnsemblPlants" id="EMT10775"/>
    </source>
</evidence>
<keyword evidence="8" id="KW-0418">Kinase</keyword>
<dbReference type="Gene3D" id="1.10.510.10">
    <property type="entry name" value="Transferase(Phosphotransferase) domain 1"/>
    <property type="match status" value="1"/>
</dbReference>
<evidence type="ECO:0000256" key="2">
    <source>
        <dbReference type="ARBA" id="ARBA00012513"/>
    </source>
</evidence>
<evidence type="ECO:0000256" key="4">
    <source>
        <dbReference type="ARBA" id="ARBA00022543"/>
    </source>
</evidence>
<dbReference type="InterPro" id="IPR011009">
    <property type="entry name" value="Kinase-like_dom_sf"/>
</dbReference>
<dbReference type="InterPro" id="IPR035965">
    <property type="entry name" value="PAS-like_dom_sf"/>
</dbReference>
<keyword evidence="10" id="KW-0157">Chromophore</keyword>
<evidence type="ECO:0000256" key="8">
    <source>
        <dbReference type="ARBA" id="ARBA00022777"/>
    </source>
</evidence>
<evidence type="ECO:0000256" key="7">
    <source>
        <dbReference type="ARBA" id="ARBA00022741"/>
    </source>
</evidence>
<dbReference type="NCBIfam" id="TIGR00229">
    <property type="entry name" value="sensory_box"/>
    <property type="match status" value="1"/>
</dbReference>
<dbReference type="InterPro" id="IPR000014">
    <property type="entry name" value="PAS"/>
</dbReference>
<evidence type="ECO:0000256" key="9">
    <source>
        <dbReference type="ARBA" id="ARBA00022840"/>
    </source>
</evidence>
<keyword evidence="9" id="KW-0067">ATP-binding</keyword>
<accession>M8BAX2</accession>
<dbReference type="SMART" id="SM00086">
    <property type="entry name" value="PAC"/>
    <property type="match status" value="2"/>
</dbReference>
<comment type="cofactor">
    <cofactor evidence="1">
        <name>FMN</name>
        <dbReference type="ChEBI" id="CHEBI:58210"/>
    </cofactor>
</comment>
<evidence type="ECO:0000256" key="13">
    <source>
        <dbReference type="ARBA" id="ARBA00048679"/>
    </source>
</evidence>
<keyword evidence="11" id="KW-0675">Receptor</keyword>
<feature type="compositionally biased region" description="Basic and acidic residues" evidence="14">
    <location>
        <begin position="162"/>
        <end position="171"/>
    </location>
</feature>
<dbReference type="PANTHER" id="PTHR45637">
    <property type="entry name" value="FLIPPASE KINASE 1-RELATED"/>
    <property type="match status" value="1"/>
</dbReference>
<dbReference type="GO" id="GO:0035556">
    <property type="term" value="P:intracellular signal transduction"/>
    <property type="evidence" value="ECO:0007669"/>
    <property type="project" value="UniProtKB-ARBA"/>
</dbReference>
<dbReference type="SUPFAM" id="SSF56112">
    <property type="entry name" value="Protein kinase-like (PK-like)"/>
    <property type="match status" value="1"/>
</dbReference>
<evidence type="ECO:0000256" key="10">
    <source>
        <dbReference type="ARBA" id="ARBA00022991"/>
    </source>
</evidence>
<comment type="catalytic activity">
    <reaction evidence="13">
        <text>L-seryl-[protein] + ATP = O-phospho-L-seryl-[protein] + ADP + H(+)</text>
        <dbReference type="Rhea" id="RHEA:17989"/>
        <dbReference type="Rhea" id="RHEA-COMP:9863"/>
        <dbReference type="Rhea" id="RHEA-COMP:11604"/>
        <dbReference type="ChEBI" id="CHEBI:15378"/>
        <dbReference type="ChEBI" id="CHEBI:29999"/>
        <dbReference type="ChEBI" id="CHEBI:30616"/>
        <dbReference type="ChEBI" id="CHEBI:83421"/>
        <dbReference type="ChEBI" id="CHEBI:456216"/>
        <dbReference type="EC" id="2.7.11.1"/>
    </reaction>
</comment>
<evidence type="ECO:0000256" key="11">
    <source>
        <dbReference type="ARBA" id="ARBA00023170"/>
    </source>
</evidence>
<dbReference type="GO" id="GO:0005524">
    <property type="term" value="F:ATP binding"/>
    <property type="evidence" value="ECO:0007669"/>
    <property type="project" value="UniProtKB-UniRule"/>
</dbReference>
<feature type="compositionally biased region" description="Basic and acidic residues" evidence="14">
    <location>
        <begin position="215"/>
        <end position="226"/>
    </location>
</feature>
<dbReference type="EC" id="2.7.11.1" evidence="2"/>
<dbReference type="FunFam" id="3.30.200.20:FF:000133">
    <property type="entry name" value="LOV domain-containing protein"/>
    <property type="match status" value="1"/>
</dbReference>
<dbReference type="PROSITE" id="PS50113">
    <property type="entry name" value="PAC"/>
    <property type="match status" value="2"/>
</dbReference>
<organism evidence="15">
    <name type="scientific">Aegilops tauschii</name>
    <name type="common">Tausch's goatgrass</name>
    <name type="synonym">Aegilops squarrosa</name>
    <dbReference type="NCBI Taxonomy" id="37682"/>
    <lineage>
        <taxon>Eukaryota</taxon>
        <taxon>Viridiplantae</taxon>
        <taxon>Streptophyta</taxon>
        <taxon>Embryophyta</taxon>
        <taxon>Tracheophyta</taxon>
        <taxon>Spermatophyta</taxon>
        <taxon>Magnoliopsida</taxon>
        <taxon>Liliopsida</taxon>
        <taxon>Poales</taxon>
        <taxon>Poaceae</taxon>
        <taxon>BOP clade</taxon>
        <taxon>Pooideae</taxon>
        <taxon>Triticodae</taxon>
        <taxon>Triticeae</taxon>
        <taxon>Triticinae</taxon>
        <taxon>Aegilops</taxon>
    </lineage>
</organism>
<keyword evidence="6" id="KW-0808">Transferase</keyword>
<dbReference type="InterPro" id="IPR017441">
    <property type="entry name" value="Protein_kinase_ATP_BS"/>
</dbReference>
<feature type="region of interest" description="Disordered" evidence="14">
    <location>
        <begin position="138"/>
        <end position="198"/>
    </location>
</feature>
<evidence type="ECO:0000256" key="1">
    <source>
        <dbReference type="ARBA" id="ARBA00001917"/>
    </source>
</evidence>
<dbReference type="Pfam" id="PF13426">
    <property type="entry name" value="PAS_9"/>
    <property type="match status" value="2"/>
</dbReference>
<dbReference type="Pfam" id="PF00069">
    <property type="entry name" value="Pkinase"/>
    <property type="match status" value="2"/>
</dbReference>